<evidence type="ECO:0000313" key="4">
    <source>
        <dbReference type="EMBL" id="CAH2003349.1"/>
    </source>
</evidence>
<protein>
    <recommendedName>
        <fullName evidence="3">ACB domain-containing protein</fullName>
    </recommendedName>
</protein>
<dbReference type="GO" id="GO:0000062">
    <property type="term" value="F:fatty-acyl-CoA binding"/>
    <property type="evidence" value="ECO:0007669"/>
    <property type="project" value="InterPro"/>
</dbReference>
<dbReference type="AlphaFoldDB" id="A0A9P0PZT0"/>
<comment type="caution">
    <text evidence="4">The sequence shown here is derived from an EMBL/GenBank/DDBJ whole genome shotgun (WGS) entry which is preliminary data.</text>
</comment>
<dbReference type="InterPro" id="IPR035984">
    <property type="entry name" value="Acyl-CoA-binding_sf"/>
</dbReference>
<dbReference type="Proteomes" id="UP001152888">
    <property type="component" value="Unassembled WGS sequence"/>
</dbReference>
<keyword evidence="2" id="KW-0812">Transmembrane</keyword>
<name>A0A9P0PZT0_ACAOB</name>
<evidence type="ECO:0000256" key="2">
    <source>
        <dbReference type="SAM" id="Phobius"/>
    </source>
</evidence>
<dbReference type="Gene3D" id="1.20.80.10">
    <property type="match status" value="1"/>
</dbReference>
<dbReference type="InterPro" id="IPR014352">
    <property type="entry name" value="FERM/acyl-CoA-bd_prot_sf"/>
</dbReference>
<sequence length="118" mass="13570">MSLDEKFNKAAEDVKNLKSKPSDTDLLEIYALFKQGSVGDVNTGSARNAGPQRKSEVGRLELEERPRQRHCKEPIHRKSSITNRYYWITVIVLSFLHFIPMLIKVSLTEIARCVSIFY</sequence>
<dbReference type="EMBL" id="CAKOFQ010007539">
    <property type="protein sequence ID" value="CAH2003349.1"/>
    <property type="molecule type" value="Genomic_DNA"/>
</dbReference>
<dbReference type="OrthoDB" id="346910at2759"/>
<keyword evidence="2" id="KW-1133">Transmembrane helix</keyword>
<organism evidence="4 5">
    <name type="scientific">Acanthoscelides obtectus</name>
    <name type="common">Bean weevil</name>
    <name type="synonym">Bruchus obtectus</name>
    <dbReference type="NCBI Taxonomy" id="200917"/>
    <lineage>
        <taxon>Eukaryota</taxon>
        <taxon>Metazoa</taxon>
        <taxon>Ecdysozoa</taxon>
        <taxon>Arthropoda</taxon>
        <taxon>Hexapoda</taxon>
        <taxon>Insecta</taxon>
        <taxon>Pterygota</taxon>
        <taxon>Neoptera</taxon>
        <taxon>Endopterygota</taxon>
        <taxon>Coleoptera</taxon>
        <taxon>Polyphaga</taxon>
        <taxon>Cucujiformia</taxon>
        <taxon>Chrysomeloidea</taxon>
        <taxon>Chrysomelidae</taxon>
        <taxon>Bruchinae</taxon>
        <taxon>Bruchini</taxon>
        <taxon>Acanthoscelides</taxon>
    </lineage>
</organism>
<feature type="compositionally biased region" description="Basic and acidic residues" evidence="1">
    <location>
        <begin position="53"/>
        <end position="74"/>
    </location>
</feature>
<evidence type="ECO:0000313" key="5">
    <source>
        <dbReference type="Proteomes" id="UP001152888"/>
    </source>
</evidence>
<evidence type="ECO:0000259" key="3">
    <source>
        <dbReference type="PROSITE" id="PS51228"/>
    </source>
</evidence>
<evidence type="ECO:0000256" key="1">
    <source>
        <dbReference type="SAM" id="MobiDB-lite"/>
    </source>
</evidence>
<dbReference type="InterPro" id="IPR000582">
    <property type="entry name" value="Acyl-CoA-binding_protein"/>
</dbReference>
<dbReference type="Pfam" id="PF00887">
    <property type="entry name" value="ACBP"/>
    <property type="match status" value="1"/>
</dbReference>
<feature type="transmembrane region" description="Helical" evidence="2">
    <location>
        <begin position="85"/>
        <end position="103"/>
    </location>
</feature>
<dbReference type="PROSITE" id="PS51228">
    <property type="entry name" value="ACB_2"/>
    <property type="match status" value="1"/>
</dbReference>
<proteinExistence type="predicted"/>
<keyword evidence="2" id="KW-0472">Membrane</keyword>
<feature type="domain" description="ACB" evidence="3">
    <location>
        <begin position="3"/>
        <end position="118"/>
    </location>
</feature>
<accession>A0A9P0PZT0</accession>
<feature type="region of interest" description="Disordered" evidence="1">
    <location>
        <begin position="40"/>
        <end position="74"/>
    </location>
</feature>
<dbReference type="PRINTS" id="PR00689">
    <property type="entry name" value="ACOABINDINGP"/>
</dbReference>
<keyword evidence="5" id="KW-1185">Reference proteome</keyword>
<gene>
    <name evidence="4" type="ORF">ACAOBT_LOCUS27369</name>
</gene>
<reference evidence="4" key="1">
    <citation type="submission" date="2022-03" db="EMBL/GenBank/DDBJ databases">
        <authorList>
            <person name="Sayadi A."/>
        </authorList>
    </citation>
    <scope>NUCLEOTIDE SEQUENCE</scope>
</reference>
<dbReference type="SUPFAM" id="SSF47027">
    <property type="entry name" value="Acyl-CoA binding protein"/>
    <property type="match status" value="1"/>
</dbReference>